<proteinExistence type="predicted"/>
<feature type="transmembrane region" description="Helical" evidence="5">
    <location>
        <begin position="246"/>
        <end position="268"/>
    </location>
</feature>
<keyword evidence="2 5" id="KW-0812">Transmembrane</keyword>
<keyword evidence="7" id="KW-1185">Reference proteome</keyword>
<evidence type="ECO:0000313" key="7">
    <source>
        <dbReference type="Proteomes" id="UP000654370"/>
    </source>
</evidence>
<sequence>QHLGLLTNLTGMAGSETLCGVQVRHLSLIALVFQNSAVTLIMRYTVAGLDKEQMYLPSVVVLMSELLKATTCAYMLSLYLPERSLLVIRKVIYQELFAKRLEMMKLSIPALLYLIQNNLQFIASSNLDPAVFQVTYQLKILTTALFSVLLLQRSLSNVKWLSLILLTAGIACVQISSTNDSGDNKRTENSIQGLAAVISACVLSGLAGVYFEKLLKAQNSGSKQKTDDLEKGKVHGMIIVPDEAQLWIRSLQLSVWSAFLAFFLTIVWKDGQHVYEHGLFRNFTPVVWFLVTVHALGGIIVGIVVKYADNILKGFATSLSIILSTALSVCLLSFSISWMFVIGTALVLFATYLYTL</sequence>
<evidence type="ECO:0000256" key="1">
    <source>
        <dbReference type="ARBA" id="ARBA00004141"/>
    </source>
</evidence>
<comment type="subcellular location">
    <subcellularLocation>
        <location evidence="1">Membrane</location>
        <topology evidence="1">Multi-pass membrane protein</topology>
    </subcellularLocation>
</comment>
<feature type="transmembrane region" description="Helical" evidence="5">
    <location>
        <begin position="130"/>
        <end position="151"/>
    </location>
</feature>
<dbReference type="GO" id="GO:0015165">
    <property type="term" value="F:pyrimidine nucleotide-sugar transmembrane transporter activity"/>
    <property type="evidence" value="ECO:0007669"/>
    <property type="project" value="InterPro"/>
</dbReference>
<dbReference type="GO" id="GO:0000139">
    <property type="term" value="C:Golgi membrane"/>
    <property type="evidence" value="ECO:0007669"/>
    <property type="project" value="InterPro"/>
</dbReference>
<dbReference type="InterPro" id="IPR037185">
    <property type="entry name" value="EmrE-like"/>
</dbReference>
<evidence type="ECO:0000313" key="6">
    <source>
        <dbReference type="EMBL" id="KAG2180965.1"/>
    </source>
</evidence>
<dbReference type="AlphaFoldDB" id="A0A8H7UFE0"/>
<feature type="non-terminal residue" evidence="6">
    <location>
        <position position="1"/>
    </location>
</feature>
<keyword evidence="4 5" id="KW-0472">Membrane</keyword>
<evidence type="ECO:0000256" key="4">
    <source>
        <dbReference type="ARBA" id="ARBA00023136"/>
    </source>
</evidence>
<dbReference type="PIRSF" id="PIRSF005799">
    <property type="entry name" value="UDP-gal_transpt"/>
    <property type="match status" value="1"/>
</dbReference>
<dbReference type="Pfam" id="PF04142">
    <property type="entry name" value="Nuc_sug_transp"/>
    <property type="match status" value="2"/>
</dbReference>
<protein>
    <recommendedName>
        <fullName evidence="8">UDP-galactose transporter</fullName>
    </recommendedName>
</protein>
<keyword evidence="3 5" id="KW-1133">Transmembrane helix</keyword>
<dbReference type="OrthoDB" id="408493at2759"/>
<evidence type="ECO:0008006" key="8">
    <source>
        <dbReference type="Google" id="ProtNLM"/>
    </source>
</evidence>
<gene>
    <name evidence="6" type="ORF">INT43_008547</name>
</gene>
<organism evidence="6 7">
    <name type="scientific">Mortierella isabellina</name>
    <name type="common">Filamentous fungus</name>
    <name type="synonym">Umbelopsis isabellina</name>
    <dbReference type="NCBI Taxonomy" id="91625"/>
    <lineage>
        <taxon>Eukaryota</taxon>
        <taxon>Fungi</taxon>
        <taxon>Fungi incertae sedis</taxon>
        <taxon>Mucoromycota</taxon>
        <taxon>Mucoromycotina</taxon>
        <taxon>Umbelopsidomycetes</taxon>
        <taxon>Umbelopsidales</taxon>
        <taxon>Umbelopsidaceae</taxon>
        <taxon>Umbelopsis</taxon>
    </lineage>
</organism>
<feature type="transmembrane region" description="Helical" evidence="5">
    <location>
        <begin position="189"/>
        <end position="211"/>
    </location>
</feature>
<dbReference type="InterPro" id="IPR007271">
    <property type="entry name" value="Nuc_sug_transpt"/>
</dbReference>
<dbReference type="EMBL" id="JAEPQZ010000005">
    <property type="protein sequence ID" value="KAG2180965.1"/>
    <property type="molecule type" value="Genomic_DNA"/>
</dbReference>
<dbReference type="Proteomes" id="UP000654370">
    <property type="component" value="Unassembled WGS sequence"/>
</dbReference>
<name>A0A8H7UFE0_MORIS</name>
<evidence type="ECO:0000256" key="2">
    <source>
        <dbReference type="ARBA" id="ARBA00022692"/>
    </source>
</evidence>
<feature type="transmembrane region" description="Helical" evidence="5">
    <location>
        <begin position="321"/>
        <end position="354"/>
    </location>
</feature>
<accession>A0A8H7UFE0</accession>
<feature type="transmembrane region" description="Helical" evidence="5">
    <location>
        <begin position="288"/>
        <end position="309"/>
    </location>
</feature>
<reference evidence="6" key="1">
    <citation type="submission" date="2020-12" db="EMBL/GenBank/DDBJ databases">
        <title>Metabolic potential, ecology and presence of endohyphal bacteria is reflected in genomic diversity of Mucoromycotina.</title>
        <authorList>
            <person name="Muszewska A."/>
            <person name="Okrasinska A."/>
            <person name="Steczkiewicz K."/>
            <person name="Drgas O."/>
            <person name="Orlowska M."/>
            <person name="Perlinska-Lenart U."/>
            <person name="Aleksandrzak-Piekarczyk T."/>
            <person name="Szatraj K."/>
            <person name="Zielenkiewicz U."/>
            <person name="Pilsyk S."/>
            <person name="Malc E."/>
            <person name="Mieczkowski P."/>
            <person name="Kruszewska J.S."/>
            <person name="Biernat P."/>
            <person name="Pawlowska J."/>
        </authorList>
    </citation>
    <scope>NUCLEOTIDE SEQUENCE</scope>
    <source>
        <strain evidence="6">WA0000067209</strain>
    </source>
</reference>
<comment type="caution">
    <text evidence="6">The sequence shown here is derived from an EMBL/GenBank/DDBJ whole genome shotgun (WGS) entry which is preliminary data.</text>
</comment>
<evidence type="ECO:0000256" key="3">
    <source>
        <dbReference type="ARBA" id="ARBA00022989"/>
    </source>
</evidence>
<dbReference type="NCBIfam" id="TIGR00803">
    <property type="entry name" value="nst"/>
    <property type="match status" value="2"/>
</dbReference>
<feature type="transmembrane region" description="Helical" evidence="5">
    <location>
        <begin position="158"/>
        <end position="177"/>
    </location>
</feature>
<dbReference type="SUPFAM" id="SSF103481">
    <property type="entry name" value="Multidrug resistance efflux transporter EmrE"/>
    <property type="match status" value="1"/>
</dbReference>
<evidence type="ECO:0000256" key="5">
    <source>
        <dbReference type="SAM" id="Phobius"/>
    </source>
</evidence>
<dbReference type="PANTHER" id="PTHR10231">
    <property type="entry name" value="NUCLEOTIDE-SUGAR TRANSMEMBRANE TRANSPORTER"/>
    <property type="match status" value="1"/>
</dbReference>